<proteinExistence type="inferred from homology"/>
<dbReference type="PANTHER" id="PTHR30469:SF15">
    <property type="entry name" value="HLYD FAMILY OF SECRETION PROTEINS"/>
    <property type="match status" value="1"/>
</dbReference>
<evidence type="ECO:0000259" key="3">
    <source>
        <dbReference type="Pfam" id="PF25893"/>
    </source>
</evidence>
<evidence type="ECO:0000313" key="7">
    <source>
        <dbReference type="EMBL" id="MDN3723278.1"/>
    </source>
</evidence>
<dbReference type="EMBL" id="JAUGQQ010000001">
    <property type="protein sequence ID" value="MDN3723278.1"/>
    <property type="molecule type" value="Genomic_DNA"/>
</dbReference>
<dbReference type="NCBIfam" id="TIGR01730">
    <property type="entry name" value="RND_mfp"/>
    <property type="match status" value="1"/>
</dbReference>
<dbReference type="Gene3D" id="2.40.30.170">
    <property type="match status" value="1"/>
</dbReference>
<protein>
    <submittedName>
        <fullName evidence="7">Efflux RND transporter periplasmic adaptor subunit</fullName>
    </submittedName>
</protein>
<evidence type="ECO:0000313" key="8">
    <source>
        <dbReference type="Proteomes" id="UP001244787"/>
    </source>
</evidence>
<evidence type="ECO:0000259" key="5">
    <source>
        <dbReference type="Pfam" id="PF25967"/>
    </source>
</evidence>
<dbReference type="InterPro" id="IPR058627">
    <property type="entry name" value="MdtA-like_C"/>
</dbReference>
<dbReference type="Pfam" id="PF25973">
    <property type="entry name" value="BSH_CzcB"/>
    <property type="match status" value="1"/>
</dbReference>
<dbReference type="Proteomes" id="UP001244787">
    <property type="component" value="Unassembled WGS sequence"/>
</dbReference>
<feature type="domain" description="CzcB-like barrel-sandwich hybrid" evidence="6">
    <location>
        <begin position="102"/>
        <end position="214"/>
    </location>
</feature>
<keyword evidence="2" id="KW-0175">Coiled coil</keyword>
<dbReference type="Pfam" id="PF25893">
    <property type="entry name" value="HH_CzcB"/>
    <property type="match status" value="1"/>
</dbReference>
<gene>
    <name evidence="7" type="ORF">QRD02_02700</name>
</gene>
<dbReference type="PROSITE" id="PS51257">
    <property type="entry name" value="PROKAR_LIPOPROTEIN"/>
    <property type="match status" value="1"/>
</dbReference>
<dbReference type="InterPro" id="IPR006143">
    <property type="entry name" value="RND_pump_MFP"/>
</dbReference>
<evidence type="ECO:0000256" key="1">
    <source>
        <dbReference type="ARBA" id="ARBA00009477"/>
    </source>
</evidence>
<keyword evidence="8" id="KW-1185">Reference proteome</keyword>
<feature type="domain" description="CusB-like beta-barrel" evidence="4">
    <location>
        <begin position="233"/>
        <end position="305"/>
    </location>
</feature>
<feature type="domain" description="Multidrug resistance protein MdtA-like C-terminal permuted SH3" evidence="5">
    <location>
        <begin position="310"/>
        <end position="374"/>
    </location>
</feature>
<dbReference type="Pfam" id="PF25954">
    <property type="entry name" value="Beta-barrel_RND_2"/>
    <property type="match status" value="1"/>
</dbReference>
<dbReference type="Gene3D" id="2.40.420.20">
    <property type="match status" value="1"/>
</dbReference>
<accession>A0ABT8DJ88</accession>
<dbReference type="Gene3D" id="1.10.287.470">
    <property type="entry name" value="Helix hairpin bin"/>
    <property type="match status" value="1"/>
</dbReference>
<dbReference type="Gene3D" id="2.40.50.100">
    <property type="match status" value="1"/>
</dbReference>
<dbReference type="PANTHER" id="PTHR30469">
    <property type="entry name" value="MULTIDRUG RESISTANCE PROTEIN MDTA"/>
    <property type="match status" value="1"/>
</dbReference>
<dbReference type="InterPro" id="IPR058648">
    <property type="entry name" value="HH_CzcB-like"/>
</dbReference>
<dbReference type="Pfam" id="PF25967">
    <property type="entry name" value="RND-MFP_C"/>
    <property type="match status" value="1"/>
</dbReference>
<evidence type="ECO:0000259" key="6">
    <source>
        <dbReference type="Pfam" id="PF25973"/>
    </source>
</evidence>
<evidence type="ECO:0000259" key="4">
    <source>
        <dbReference type="Pfam" id="PF25954"/>
    </source>
</evidence>
<evidence type="ECO:0000256" key="2">
    <source>
        <dbReference type="SAM" id="Coils"/>
    </source>
</evidence>
<name>A0ABT8DJ88_9FLAO</name>
<dbReference type="InterPro" id="IPR058647">
    <property type="entry name" value="BSH_CzcB-like"/>
</dbReference>
<reference evidence="7 8" key="1">
    <citation type="submission" date="2023-06" db="EMBL/GenBank/DDBJ databases">
        <authorList>
            <person name="Ye Y.-Q."/>
            <person name="Du Z.-J."/>
        </authorList>
    </citation>
    <scope>NUCLEOTIDE SEQUENCE [LARGE SCALE GENOMIC DNA]</scope>
    <source>
        <strain evidence="7 8">SDUM287046</strain>
    </source>
</reference>
<sequence length="397" mass="43496">MKTTITILFAGLIMVSCGQKDPGSVEAVIESGDLSAMKAKKEQVLKSYDSIAQVLGRLEKAITEKDTLKKYPLVTTFTLKDTLFQHFIDIQGNVETDQNLLIYPEYQGVLTRVLVNEGDKVSKGQTLARIDDGGLSNQLAQMETQYDLAKTTFERQERLWNQKIGSEIQYLQAKANMEAAKSSVDQMRAQVGRTTVRAPFSGTIDEIITEQGTVVGPGGQPLMRIVALGDMYVKASVPEAYLGSIAKGTSVKMTFPAINKVVEGQVKNVGNYINPNNRTFQIEIDVPNKDKAIKPNLVAKLEINDYSQENAQLIPANAIQENSKGDKYVFVLTERVADEAKAVRKQIETGKKYEGMVEVISGLKPGETIVNEGALTLNDGSAVKIKETTNNLPNGTN</sequence>
<comment type="caution">
    <text evidence="7">The sequence shown here is derived from an EMBL/GenBank/DDBJ whole genome shotgun (WGS) entry which is preliminary data.</text>
</comment>
<feature type="coiled-coil region" evidence="2">
    <location>
        <begin position="139"/>
        <end position="190"/>
    </location>
</feature>
<dbReference type="RefSeq" id="WP_290253353.1">
    <property type="nucleotide sequence ID" value="NZ_JAUGQQ010000001.1"/>
</dbReference>
<feature type="domain" description="CzcB-like alpha-helical hairpin" evidence="3">
    <location>
        <begin position="136"/>
        <end position="190"/>
    </location>
</feature>
<comment type="similarity">
    <text evidence="1">Belongs to the membrane fusion protein (MFP) (TC 8.A.1) family.</text>
</comment>
<organism evidence="7 8">
    <name type="scientific">Aequorivita aurantiaca</name>
    <dbReference type="NCBI Taxonomy" id="3053356"/>
    <lineage>
        <taxon>Bacteria</taxon>
        <taxon>Pseudomonadati</taxon>
        <taxon>Bacteroidota</taxon>
        <taxon>Flavobacteriia</taxon>
        <taxon>Flavobacteriales</taxon>
        <taxon>Flavobacteriaceae</taxon>
        <taxon>Aequorivita</taxon>
    </lineage>
</organism>
<dbReference type="SUPFAM" id="SSF111369">
    <property type="entry name" value="HlyD-like secretion proteins"/>
    <property type="match status" value="1"/>
</dbReference>
<dbReference type="InterPro" id="IPR058792">
    <property type="entry name" value="Beta-barrel_RND_2"/>
</dbReference>